<keyword evidence="7" id="KW-1185">Reference proteome</keyword>
<dbReference type="GO" id="GO:0030170">
    <property type="term" value="F:pyridoxal phosphate binding"/>
    <property type="evidence" value="ECO:0007669"/>
    <property type="project" value="UniProtKB-UniRule"/>
</dbReference>
<accession>A0A9X3FSR0</accession>
<dbReference type="NCBIfam" id="TIGR00044">
    <property type="entry name" value="YggS family pyridoxal phosphate-dependent enzyme"/>
    <property type="match status" value="1"/>
</dbReference>
<dbReference type="InterPro" id="IPR011078">
    <property type="entry name" value="PyrdxlP_homeostasis"/>
</dbReference>
<evidence type="ECO:0000256" key="3">
    <source>
        <dbReference type="PIRSR" id="PIRSR004848-1"/>
    </source>
</evidence>
<protein>
    <recommendedName>
        <fullName evidence="2">Pyridoxal phosphate homeostasis protein</fullName>
        <shortName evidence="2">PLP homeostasis protein</shortName>
    </recommendedName>
</protein>
<gene>
    <name evidence="6" type="ORF">OW157_05345</name>
</gene>
<comment type="similarity">
    <text evidence="2 4">Belongs to the pyridoxal phosphate-binding protein YggS/PROSC family.</text>
</comment>
<evidence type="ECO:0000313" key="6">
    <source>
        <dbReference type="EMBL" id="MCZ0725995.1"/>
    </source>
</evidence>
<comment type="cofactor">
    <cofactor evidence="3">
        <name>pyridoxal 5'-phosphate</name>
        <dbReference type="ChEBI" id="CHEBI:597326"/>
    </cofactor>
</comment>
<dbReference type="AlphaFoldDB" id="A0A9X3FSR0"/>
<dbReference type="EMBL" id="JAPRFR010000002">
    <property type="protein sequence ID" value="MCZ0725995.1"/>
    <property type="molecule type" value="Genomic_DNA"/>
</dbReference>
<comment type="caution">
    <text evidence="6">The sequence shown here is derived from an EMBL/GenBank/DDBJ whole genome shotgun (WGS) entry which is preliminary data.</text>
</comment>
<evidence type="ECO:0000256" key="2">
    <source>
        <dbReference type="HAMAP-Rule" id="MF_02087"/>
    </source>
</evidence>
<dbReference type="Proteomes" id="UP001146670">
    <property type="component" value="Unassembled WGS sequence"/>
</dbReference>
<name>A0A9X3FSR0_9LACT</name>
<dbReference type="CDD" id="cd00635">
    <property type="entry name" value="PLPDE_III_YBL036c_like"/>
    <property type="match status" value="1"/>
</dbReference>
<dbReference type="PANTHER" id="PTHR10146">
    <property type="entry name" value="PROLINE SYNTHETASE CO-TRANSCRIBED BACTERIAL HOMOLOG PROTEIN"/>
    <property type="match status" value="1"/>
</dbReference>
<evidence type="ECO:0000256" key="4">
    <source>
        <dbReference type="RuleBase" id="RU004514"/>
    </source>
</evidence>
<feature type="modified residue" description="N6-(pyridoxal phosphate)lysine" evidence="2 3">
    <location>
        <position position="33"/>
    </location>
</feature>
<dbReference type="PIRSF" id="PIRSF004848">
    <property type="entry name" value="YBL036c_PLPDEIII"/>
    <property type="match status" value="1"/>
</dbReference>
<evidence type="ECO:0000256" key="1">
    <source>
        <dbReference type="ARBA" id="ARBA00022898"/>
    </source>
</evidence>
<dbReference type="HAMAP" id="MF_02087">
    <property type="entry name" value="PLP_homeostasis"/>
    <property type="match status" value="1"/>
</dbReference>
<feature type="domain" description="Alanine racemase N-terminal" evidence="5">
    <location>
        <begin position="5"/>
        <end position="219"/>
    </location>
</feature>
<sequence length="223" mass="25241">MERVAAIQDRIDQARQKSAGQSFRHVTLICVSKYHSVQETRELYHCGIRHFAENRPESLLEKQANLPDDIVWHYIGNLQSRKVKSVVNRISYYHALDRLKIAKEIQKHAQAQVKCFIQVNVSGEASKHGLAPSQLLDFVESLTDYDHIEVVGLMTMAPSQANAEECMTYFSRLAQLRDRVVQLGLANSPCKELSMGMSRDFEMAVAAGASYVRLGSIMFQPQD</sequence>
<dbReference type="Gene3D" id="3.20.20.10">
    <property type="entry name" value="Alanine racemase"/>
    <property type="match status" value="1"/>
</dbReference>
<dbReference type="SUPFAM" id="SSF51419">
    <property type="entry name" value="PLP-binding barrel"/>
    <property type="match status" value="1"/>
</dbReference>
<dbReference type="InterPro" id="IPR001608">
    <property type="entry name" value="Ala_racemase_N"/>
</dbReference>
<dbReference type="PANTHER" id="PTHR10146:SF14">
    <property type="entry name" value="PYRIDOXAL PHOSPHATE HOMEOSTASIS PROTEIN"/>
    <property type="match status" value="1"/>
</dbReference>
<organism evidence="6 7">
    <name type="scientific">Aerococcus kribbianus</name>
    <dbReference type="NCBI Taxonomy" id="2999064"/>
    <lineage>
        <taxon>Bacteria</taxon>
        <taxon>Bacillati</taxon>
        <taxon>Bacillota</taxon>
        <taxon>Bacilli</taxon>
        <taxon>Lactobacillales</taxon>
        <taxon>Aerococcaceae</taxon>
        <taxon>Aerococcus</taxon>
    </lineage>
</organism>
<dbReference type="Pfam" id="PF01168">
    <property type="entry name" value="Ala_racemase_N"/>
    <property type="match status" value="1"/>
</dbReference>
<keyword evidence="1 2" id="KW-0663">Pyridoxal phosphate</keyword>
<comment type="function">
    <text evidence="2">Pyridoxal 5'-phosphate (PLP)-binding protein, which is involved in PLP homeostasis.</text>
</comment>
<evidence type="ECO:0000313" key="7">
    <source>
        <dbReference type="Proteomes" id="UP001146670"/>
    </source>
</evidence>
<dbReference type="InterPro" id="IPR029066">
    <property type="entry name" value="PLP-binding_barrel"/>
</dbReference>
<proteinExistence type="inferred from homology"/>
<evidence type="ECO:0000259" key="5">
    <source>
        <dbReference type="Pfam" id="PF01168"/>
    </source>
</evidence>
<dbReference type="RefSeq" id="WP_268752483.1">
    <property type="nucleotide sequence ID" value="NZ_JAPRFQ010000002.1"/>
</dbReference>
<reference evidence="6" key="1">
    <citation type="submission" date="2022-12" db="EMBL/GenBank/DDBJ databases">
        <title>Description and comparative metabolic analysis of Aerococcus sp. nov., isolated from the feces of a pig.</title>
        <authorList>
            <person name="Chang Y.-H."/>
        </authorList>
    </citation>
    <scope>NUCLEOTIDE SEQUENCE</scope>
    <source>
        <strain evidence="6">YH-aer222</strain>
    </source>
</reference>